<feature type="compositionally biased region" description="Basic and acidic residues" evidence="7">
    <location>
        <begin position="823"/>
        <end position="833"/>
    </location>
</feature>
<comment type="cofactor">
    <cofactor evidence="6">
        <name>Zn(2+)</name>
        <dbReference type="ChEBI" id="CHEBI:29105"/>
    </cofactor>
</comment>
<proteinExistence type="inferred from homology"/>
<keyword evidence="9" id="KW-1185">Reference proteome</keyword>
<dbReference type="GO" id="GO:0005886">
    <property type="term" value="C:plasma membrane"/>
    <property type="evidence" value="ECO:0007669"/>
    <property type="project" value="UniProtKB-SubCell"/>
</dbReference>
<sequence>MSSTATADKHVADAGSLPPELEELRRQIIAIGDLLPPQGPISAFVFLNALQALEDLPFEEGLKEGARLFRCQPYLPEERYRERITQGRIRTIDLQQVLIDDLNGRASETIFGTTTRYELRLAMLRYPLRSGTAEELRWYMDETDSLKKMRSETPANVRERFLRESKHWIMRDGRQAIPHENYAPDSSDQRTQQLLADLLSKYGSHTMERLSSEAWESIALQALWRVCESGVQGLRPPAPIEGPPLRHRDILVAATGEDSDILVHEVLIRFCAAFADQGFAEWSLPDRDAGFFRSFCHVYGQGGGPPDRWLAGLAAELQRIQSRKLSPLESIHESLQLLGVSSQNQKDYLTADILALQGWAGLLWNMEVRGDRVAIPSPAGTLIEFVAIRLILERLALAHLAKEKLRYHGSLPDLYAAKLSEALKQSSVSIEERAFYPFQLAQVLGWNTQELCSLSQQQWQKLLDEIESFHSFERRRILHLAFERQYRIQALDAVVTHSAQPVRRVDKPRFQVVCCIDAREESFRRHLEEVAPDVETFGAPGFFGVAIYYRGLSDANFAALCPIVVRPKHWVIEEPVIPFQQTSARSAKTRRALGVASLGMHRGSRNLASGALLTASLGVLASIPLVARVLFPRWTAHFTKTANSFVAPPTITRLRLERQTEQPGIDDDSIGFSVAEMANMGEKMLRDIGLTENFARLVVFMGHGSFCLNNPHKSAYDCGACSGGAGGPNARALATFLNDPRVREIIASRGLTIPKETWFLGGLHNTALDSVTFSNLDLLPASHRRDLESMTKTLEEACGRNAHERCRRFYSAPLDMTPSQARTHAEERSEDLAQTRPEFGNASNAMCFVGRRSRVRNLYMDRRCFMHSYDPNSDDASSSILGRILAPVVPVCQGINLMYYFSAVDPVGWGSGTKLPHNVTSLLGVMDGYASDLRTGLPVQGVEIHEPMRLLFVIETTPERILAIMDRDPVVGRILKNGWAQLAILDPHSSDVQLFHNGRFEPYIPEKTDLPHATSSVDWYRGWREHLGFASVQSSPAQ</sequence>
<keyword evidence="2 6" id="KW-1003">Cell membrane</keyword>
<comment type="function">
    <text evidence="6">Part of an energy-coupled inorganic carbon pump.</text>
</comment>
<feature type="binding site" evidence="6">
    <location>
        <position position="515"/>
    </location>
    <ligand>
        <name>Zn(2+)</name>
        <dbReference type="ChEBI" id="CHEBI:29105"/>
    </ligand>
</feature>
<gene>
    <name evidence="6" type="primary">dabA</name>
    <name evidence="8" type="ordered locus">Psta_3079</name>
</gene>
<evidence type="ECO:0000256" key="4">
    <source>
        <dbReference type="ARBA" id="ARBA00022833"/>
    </source>
</evidence>
<keyword evidence="3 6" id="KW-0479">Metal-binding</keyword>
<dbReference type="Pfam" id="PF10070">
    <property type="entry name" value="DabA"/>
    <property type="match status" value="1"/>
</dbReference>
<dbReference type="PANTHER" id="PTHR38344:SF1">
    <property type="entry name" value="INORGANIC CARBON TRANSPORTER SUBUNIT DABA-RELATED"/>
    <property type="match status" value="1"/>
</dbReference>
<dbReference type="KEGG" id="psl:Psta_3079"/>
<dbReference type="eggNOG" id="COG3002">
    <property type="taxonomic scope" value="Bacteria"/>
</dbReference>
<dbReference type="HAMAP" id="MF_01871">
    <property type="entry name" value="DabA"/>
    <property type="match status" value="1"/>
</dbReference>
<feature type="region of interest" description="Disordered" evidence="7">
    <location>
        <begin position="817"/>
        <end position="836"/>
    </location>
</feature>
<evidence type="ECO:0000256" key="6">
    <source>
        <dbReference type="HAMAP-Rule" id="MF_01871"/>
    </source>
</evidence>
<comment type="subcellular location">
    <subcellularLocation>
        <location evidence="6">Cell inner membrane</location>
        <topology evidence="6">Peripheral membrane protein</topology>
    </subcellularLocation>
</comment>
<feature type="binding site" evidence="6">
    <location>
        <position position="718"/>
    </location>
    <ligand>
        <name>Zn(2+)</name>
        <dbReference type="ChEBI" id="CHEBI:29105"/>
    </ligand>
</feature>
<keyword evidence="5 6" id="KW-0472">Membrane</keyword>
<keyword evidence="4 6" id="KW-0862">Zinc</keyword>
<protein>
    <recommendedName>
        <fullName evidence="6">Probable inorganic carbon transporter subunit DabA</fullName>
    </recommendedName>
</protein>
<dbReference type="PANTHER" id="PTHR38344">
    <property type="entry name" value="UPF0753 PROTEIN AQ_863"/>
    <property type="match status" value="1"/>
</dbReference>
<comment type="similarity">
    <text evidence="6">Belongs to the inorganic carbon transporter (TC 9.A.2) DabA family.</text>
</comment>
<evidence type="ECO:0000313" key="8">
    <source>
        <dbReference type="EMBL" id="ADB17743.1"/>
    </source>
</evidence>
<evidence type="ECO:0000256" key="5">
    <source>
        <dbReference type="ARBA" id="ARBA00023136"/>
    </source>
</evidence>
<dbReference type="OrthoDB" id="9805101at2"/>
<evidence type="ECO:0000256" key="7">
    <source>
        <dbReference type="SAM" id="MobiDB-lite"/>
    </source>
</evidence>
<feature type="binding site" evidence="6">
    <location>
        <position position="703"/>
    </location>
    <ligand>
        <name>Zn(2+)</name>
        <dbReference type="ChEBI" id="CHEBI:29105"/>
    </ligand>
</feature>
<evidence type="ECO:0000313" key="9">
    <source>
        <dbReference type="Proteomes" id="UP000001887"/>
    </source>
</evidence>
<evidence type="ECO:0000256" key="1">
    <source>
        <dbReference type="ARBA" id="ARBA00022448"/>
    </source>
</evidence>
<comment type="subunit">
    <text evidence="6">Forms a complex with DabB.</text>
</comment>
<dbReference type="Proteomes" id="UP000001887">
    <property type="component" value="Chromosome"/>
</dbReference>
<dbReference type="HOGENOM" id="CLU_009885_0_0_0"/>
<dbReference type="EMBL" id="CP001848">
    <property type="protein sequence ID" value="ADB17743.1"/>
    <property type="molecule type" value="Genomic_DNA"/>
</dbReference>
<dbReference type="GO" id="GO:0008270">
    <property type="term" value="F:zinc ion binding"/>
    <property type="evidence" value="ECO:0007669"/>
    <property type="project" value="UniProtKB-UniRule"/>
</dbReference>
<dbReference type="STRING" id="530564.Psta_3079"/>
<keyword evidence="1 6" id="KW-0813">Transport</keyword>
<evidence type="ECO:0000256" key="3">
    <source>
        <dbReference type="ARBA" id="ARBA00022723"/>
    </source>
</evidence>
<dbReference type="AlphaFoldDB" id="D2R9J3"/>
<name>D2R9J3_PIRSD</name>
<reference evidence="8 9" key="1">
    <citation type="journal article" date="2009" name="Stand. Genomic Sci.">
        <title>Complete genome sequence of Pirellula staleyi type strain (ATCC 27377).</title>
        <authorList>
            <person name="Clum A."/>
            <person name="Tindall B.J."/>
            <person name="Sikorski J."/>
            <person name="Ivanova N."/>
            <person name="Mavrommatis K."/>
            <person name="Lucas S."/>
            <person name="Glavina del Rio T."/>
            <person name="Nolan M."/>
            <person name="Chen F."/>
            <person name="Tice H."/>
            <person name="Pitluck S."/>
            <person name="Cheng J.F."/>
            <person name="Chertkov O."/>
            <person name="Brettin T."/>
            <person name="Han C."/>
            <person name="Detter J.C."/>
            <person name="Kuske C."/>
            <person name="Bruce D."/>
            <person name="Goodwin L."/>
            <person name="Ovchinikova G."/>
            <person name="Pati A."/>
            <person name="Mikhailova N."/>
            <person name="Chen A."/>
            <person name="Palaniappan K."/>
            <person name="Land M."/>
            <person name="Hauser L."/>
            <person name="Chang Y.J."/>
            <person name="Jeffries C.D."/>
            <person name="Chain P."/>
            <person name="Rohde M."/>
            <person name="Goker M."/>
            <person name="Bristow J."/>
            <person name="Eisen J.A."/>
            <person name="Markowitz V."/>
            <person name="Hugenholtz P."/>
            <person name="Kyrpides N.C."/>
            <person name="Klenk H.P."/>
            <person name="Lapidus A."/>
        </authorList>
    </citation>
    <scope>NUCLEOTIDE SEQUENCE [LARGE SCALE GENOMIC DNA]</scope>
    <source>
        <strain evidence="9">ATCC 27377 / DSM 6068 / ICPB 4128</strain>
    </source>
</reference>
<keyword evidence="6" id="KW-0997">Cell inner membrane</keyword>
<evidence type="ECO:0000256" key="2">
    <source>
        <dbReference type="ARBA" id="ARBA00022475"/>
    </source>
</evidence>
<dbReference type="InterPro" id="IPR018752">
    <property type="entry name" value="DabA"/>
</dbReference>
<organism evidence="8 9">
    <name type="scientific">Pirellula staleyi (strain ATCC 27377 / DSM 6068 / ICPB 4128)</name>
    <name type="common">Pirella staleyi</name>
    <dbReference type="NCBI Taxonomy" id="530564"/>
    <lineage>
        <taxon>Bacteria</taxon>
        <taxon>Pseudomonadati</taxon>
        <taxon>Planctomycetota</taxon>
        <taxon>Planctomycetia</taxon>
        <taxon>Pirellulales</taxon>
        <taxon>Pirellulaceae</taxon>
        <taxon>Pirellula</taxon>
    </lineage>
</organism>
<feature type="binding site" evidence="6">
    <location>
        <position position="517"/>
    </location>
    <ligand>
        <name>Zn(2+)</name>
        <dbReference type="ChEBI" id="CHEBI:29105"/>
    </ligand>
</feature>
<accession>D2R9J3</accession>